<name>A0ABS6ZYB1_9DEIN</name>
<dbReference type="RefSeq" id="WP_219758857.1">
    <property type="nucleotide sequence ID" value="NZ_JAHXRS010000003.1"/>
</dbReference>
<keyword evidence="4" id="KW-1185">Reference proteome</keyword>
<evidence type="ECO:0000313" key="4">
    <source>
        <dbReference type="Proteomes" id="UP000724268"/>
    </source>
</evidence>
<feature type="region of interest" description="Disordered" evidence="1">
    <location>
        <begin position="234"/>
        <end position="292"/>
    </location>
</feature>
<sequence length="578" mass="63265">MKRWLAPAWFLGLLALAAPLPQVYDRLEEALRQVRLENPTQALAALDRAQSLLRQESEGLPPVLRDATLLHLQDARQAVLRQSRVDLEARLLLVHHLLGKALYDGFFQAPAGQKAPYLTRLVRATGLSQPLAQGAESLAPEEARRRLEAAYLQLLTEDLGQALSAGSRPQAYLALARAYARFLVIQDSPQSTLKAQDFIQALGKVSSGEDFRPSVRDLQEKTQAWRKHLQTLAVPPPTATSTPSPAPAPSPTGSSAGKPSTTPPAASPPSPPAPSPSAPQASPAPPPSQDAVATVETFRTPPWMDPETARQFRQQAHDLGYNYNFELLDAVDQVLLEVGLAANALGRVNPDLAREHLQRTLWRFQVQLEPLFSLINPELTQRISSSLIHLSTATGLRTLDVFAVYEGLEELKRQFAQGPASTPWLYFKLWLTLSAGIPRAVLFLLAAALSLFPLYLIRLTFGGRNVYWNLLALAFLFLFLPIVVEGLSYFGAIMADYGGAPFLAFLSNLSIGQGLVPYLAWGNAIFLVVAFAAAGLRGIAAQFGLLRERGREVIATQDQRPSATTLTSETIVEWDEEF</sequence>
<reference evidence="3 4" key="1">
    <citation type="submission" date="2021-07" db="EMBL/GenBank/DDBJ databases">
        <title>Thermus aquaticus gen. n. and sp. n., a nonsporulating extreme thermophile.</title>
        <authorList>
            <person name="Hu C.-J."/>
            <person name="Li W.-J."/>
            <person name="Xian W.-D."/>
        </authorList>
    </citation>
    <scope>NUCLEOTIDE SEQUENCE [LARGE SCALE GENOMIC DNA]</scope>
    <source>
        <strain evidence="3 4">SYSU G05001</strain>
    </source>
</reference>
<keyword evidence="2" id="KW-1133">Transmembrane helix</keyword>
<feature type="compositionally biased region" description="Pro residues" evidence="1">
    <location>
        <begin position="261"/>
        <end position="288"/>
    </location>
</feature>
<keyword evidence="2" id="KW-0812">Transmembrane</keyword>
<evidence type="ECO:0000256" key="2">
    <source>
        <dbReference type="SAM" id="Phobius"/>
    </source>
</evidence>
<dbReference type="Proteomes" id="UP000724268">
    <property type="component" value="Unassembled WGS sequence"/>
</dbReference>
<organism evidence="3 4">
    <name type="scientific">Thermus brevis</name>
    <dbReference type="NCBI Taxonomy" id="2862456"/>
    <lineage>
        <taxon>Bacteria</taxon>
        <taxon>Thermotogati</taxon>
        <taxon>Deinococcota</taxon>
        <taxon>Deinococci</taxon>
        <taxon>Thermales</taxon>
        <taxon>Thermaceae</taxon>
        <taxon>Thermus</taxon>
    </lineage>
</organism>
<keyword evidence="2" id="KW-0472">Membrane</keyword>
<feature type="transmembrane region" description="Helical" evidence="2">
    <location>
        <begin position="429"/>
        <end position="456"/>
    </location>
</feature>
<feature type="compositionally biased region" description="Pro residues" evidence="1">
    <location>
        <begin position="234"/>
        <end position="250"/>
    </location>
</feature>
<evidence type="ECO:0000313" key="3">
    <source>
        <dbReference type="EMBL" id="MBW6394070.1"/>
    </source>
</evidence>
<gene>
    <name evidence="3" type="ORF">KZX47_02700</name>
</gene>
<comment type="caution">
    <text evidence="3">The sequence shown here is derived from an EMBL/GenBank/DDBJ whole genome shotgun (WGS) entry which is preliminary data.</text>
</comment>
<proteinExistence type="predicted"/>
<feature type="transmembrane region" description="Helical" evidence="2">
    <location>
        <begin position="515"/>
        <end position="539"/>
    </location>
</feature>
<dbReference type="EMBL" id="JAHXRS010000003">
    <property type="protein sequence ID" value="MBW6394070.1"/>
    <property type="molecule type" value="Genomic_DNA"/>
</dbReference>
<feature type="compositionally biased region" description="Low complexity" evidence="1">
    <location>
        <begin position="251"/>
        <end position="260"/>
    </location>
</feature>
<protein>
    <submittedName>
        <fullName evidence="3">Uncharacterized protein</fullName>
    </submittedName>
</protein>
<accession>A0ABS6ZYB1</accession>
<feature type="transmembrane region" description="Helical" evidence="2">
    <location>
        <begin position="468"/>
        <end position="495"/>
    </location>
</feature>
<evidence type="ECO:0000256" key="1">
    <source>
        <dbReference type="SAM" id="MobiDB-lite"/>
    </source>
</evidence>